<dbReference type="AlphaFoldDB" id="A0A2T5XS63"/>
<organism evidence="6 7">
    <name type="scientific">Capnocytophaga leadbetteri</name>
    <dbReference type="NCBI Taxonomy" id="327575"/>
    <lineage>
        <taxon>Bacteria</taxon>
        <taxon>Pseudomonadati</taxon>
        <taxon>Bacteroidota</taxon>
        <taxon>Flavobacteriia</taxon>
        <taxon>Flavobacteriales</taxon>
        <taxon>Flavobacteriaceae</taxon>
        <taxon>Capnocytophaga</taxon>
    </lineage>
</organism>
<evidence type="ECO:0000256" key="2">
    <source>
        <dbReference type="ARBA" id="ARBA00023136"/>
    </source>
</evidence>
<dbReference type="EMBL" id="QBKG01000018">
    <property type="protein sequence ID" value="PTX02164.1"/>
    <property type="molecule type" value="Genomic_DNA"/>
</dbReference>
<protein>
    <submittedName>
        <fullName evidence="6">Beta-barrel assembly machine subunit BamD</fullName>
    </submittedName>
</protein>
<evidence type="ECO:0000313" key="7">
    <source>
        <dbReference type="Proteomes" id="UP000243985"/>
    </source>
</evidence>
<keyword evidence="4" id="KW-0802">TPR repeat</keyword>
<reference evidence="6 7" key="1">
    <citation type="submission" date="2018-04" db="EMBL/GenBank/DDBJ databases">
        <title>Genomic Encyclopedia of Archaeal and Bacterial Type Strains, Phase II (KMG-II): from individual species to whole genera.</title>
        <authorList>
            <person name="Goeker M."/>
        </authorList>
    </citation>
    <scope>NUCLEOTIDE SEQUENCE [LARGE SCALE GENOMIC DNA]</scope>
    <source>
        <strain evidence="6 7">DSM 22902</strain>
    </source>
</reference>
<sequence>MEECSHNFGYLKKTIYFCRMLIRKYIIIGLLGFGLTSCGEYQKALKSTDSSVKYAEAEKQYKAKKYRKAVKLFEQIASEYSGKPQGERLYFLQGDAYYQMKQYSLATYPFERLQKIYPRSAKAVEAAFLEAKSLYMQVPTYSVDQTYTYQALEKLQYFMDRYSDSDYAKEANELILNLLTQLQKKEFEIAKQYDLIRDYQAAMKSLDNFLANNPGSVFREEALYTRLHSAYEWAINSVESKQKERLDTAKEAYDTLLRAFPETKYKKEADNMLKKINTSLKSFTSQK</sequence>
<feature type="repeat" description="TPR" evidence="4">
    <location>
        <begin position="87"/>
        <end position="120"/>
    </location>
</feature>
<keyword evidence="2" id="KW-0472">Membrane</keyword>
<dbReference type="InterPro" id="IPR019734">
    <property type="entry name" value="TPR_rpt"/>
</dbReference>
<gene>
    <name evidence="6" type="ORF">C8P65_11812</name>
</gene>
<dbReference type="Pfam" id="PF13525">
    <property type="entry name" value="YfiO"/>
    <property type="match status" value="1"/>
</dbReference>
<dbReference type="SUPFAM" id="SSF48452">
    <property type="entry name" value="TPR-like"/>
    <property type="match status" value="1"/>
</dbReference>
<proteinExistence type="predicted"/>
<name>A0A2T5XS63_9FLAO</name>
<evidence type="ECO:0000256" key="3">
    <source>
        <dbReference type="ARBA" id="ARBA00023237"/>
    </source>
</evidence>
<dbReference type="InterPro" id="IPR039565">
    <property type="entry name" value="BamD-like"/>
</dbReference>
<comment type="caution">
    <text evidence="6">The sequence shown here is derived from an EMBL/GenBank/DDBJ whole genome shotgun (WGS) entry which is preliminary data.</text>
</comment>
<accession>A0A2T5XS63</accession>
<dbReference type="InterPro" id="IPR017689">
    <property type="entry name" value="BamD"/>
</dbReference>
<dbReference type="Proteomes" id="UP000243985">
    <property type="component" value="Unassembled WGS sequence"/>
</dbReference>
<feature type="domain" description="Outer membrane lipoprotein BamD-like" evidence="5">
    <location>
        <begin position="50"/>
        <end position="203"/>
    </location>
</feature>
<keyword evidence="1" id="KW-0732">Signal</keyword>
<dbReference type="InterPro" id="IPR011990">
    <property type="entry name" value="TPR-like_helical_dom_sf"/>
</dbReference>
<dbReference type="PROSITE" id="PS50005">
    <property type="entry name" value="TPR"/>
    <property type="match status" value="1"/>
</dbReference>
<evidence type="ECO:0000256" key="1">
    <source>
        <dbReference type="ARBA" id="ARBA00022729"/>
    </source>
</evidence>
<evidence type="ECO:0000313" key="6">
    <source>
        <dbReference type="EMBL" id="PTX02164.1"/>
    </source>
</evidence>
<dbReference type="NCBIfam" id="TIGR03302">
    <property type="entry name" value="OM_YfiO"/>
    <property type="match status" value="1"/>
</dbReference>
<evidence type="ECO:0000259" key="5">
    <source>
        <dbReference type="Pfam" id="PF13525"/>
    </source>
</evidence>
<evidence type="ECO:0000256" key="4">
    <source>
        <dbReference type="PROSITE-ProRule" id="PRU00339"/>
    </source>
</evidence>
<dbReference type="Gene3D" id="1.25.40.10">
    <property type="entry name" value="Tetratricopeptide repeat domain"/>
    <property type="match status" value="1"/>
</dbReference>
<keyword evidence="3" id="KW-0998">Cell outer membrane</keyword>